<dbReference type="NCBIfam" id="TIGR02962">
    <property type="entry name" value="hdxy_isourate"/>
    <property type="match status" value="1"/>
</dbReference>
<dbReference type="RefSeq" id="WP_264486393.1">
    <property type="nucleotide sequence ID" value="NZ_JAPDDT010000002.1"/>
</dbReference>
<evidence type="ECO:0000256" key="6">
    <source>
        <dbReference type="ARBA" id="ARBA00022801"/>
    </source>
</evidence>
<comment type="catalytic activity">
    <reaction evidence="1 7">
        <text>5-hydroxyisourate + H2O = 5-hydroxy-2-oxo-4-ureido-2,5-dihydro-1H-imidazole-5-carboxylate + H(+)</text>
        <dbReference type="Rhea" id="RHEA:23736"/>
        <dbReference type="ChEBI" id="CHEBI:15377"/>
        <dbReference type="ChEBI" id="CHEBI:15378"/>
        <dbReference type="ChEBI" id="CHEBI:18072"/>
        <dbReference type="ChEBI" id="CHEBI:58639"/>
        <dbReference type="EC" id="3.5.2.17"/>
    </reaction>
</comment>
<evidence type="ECO:0000256" key="7">
    <source>
        <dbReference type="RuleBase" id="RU361270"/>
    </source>
</evidence>
<keyword evidence="6 7" id="KW-0378">Hydrolase</keyword>
<keyword evidence="5 7" id="KW-0659">Purine metabolism</keyword>
<evidence type="ECO:0000313" key="9">
    <source>
        <dbReference type="EMBL" id="MCW1922284.1"/>
    </source>
</evidence>
<dbReference type="InterPro" id="IPR023418">
    <property type="entry name" value="Thyroxine_BS"/>
</dbReference>
<gene>
    <name evidence="9" type="primary">uraH</name>
    <name evidence="9" type="ORF">OKA05_06945</name>
</gene>
<evidence type="ECO:0000256" key="2">
    <source>
        <dbReference type="ARBA" id="ARBA00002704"/>
    </source>
</evidence>
<dbReference type="PANTHER" id="PTHR10395:SF7">
    <property type="entry name" value="5-HYDROXYISOURATE HYDROLASE"/>
    <property type="match status" value="1"/>
</dbReference>
<evidence type="ECO:0000256" key="4">
    <source>
        <dbReference type="ARBA" id="ARBA00011881"/>
    </source>
</evidence>
<dbReference type="CDD" id="cd05822">
    <property type="entry name" value="TLP_HIUase"/>
    <property type="match status" value="1"/>
</dbReference>
<dbReference type="SUPFAM" id="SSF49472">
    <property type="entry name" value="Transthyretin (synonym: prealbumin)"/>
    <property type="match status" value="1"/>
</dbReference>
<feature type="domain" description="Transthyretin/hydroxyisourate hydrolase" evidence="8">
    <location>
        <begin position="4"/>
        <end position="108"/>
    </location>
</feature>
<evidence type="ECO:0000256" key="5">
    <source>
        <dbReference type="ARBA" id="ARBA00022631"/>
    </source>
</evidence>
<dbReference type="PRINTS" id="PR00189">
    <property type="entry name" value="TRNSTHYRETIN"/>
</dbReference>
<dbReference type="InterPro" id="IPR000895">
    <property type="entry name" value="Transthyretin/HIU_hydrolase"/>
</dbReference>
<comment type="subunit">
    <text evidence="4 7">Homotetramer.</text>
</comment>
<dbReference type="PANTHER" id="PTHR10395">
    <property type="entry name" value="URICASE AND TRANSTHYRETIN-RELATED"/>
    <property type="match status" value="1"/>
</dbReference>
<evidence type="ECO:0000256" key="3">
    <source>
        <dbReference type="ARBA" id="ARBA00009850"/>
    </source>
</evidence>
<sequence length="109" mass="11794">MGKLTTHVLDTTRGQPAAGMKIELLKDGALLRSITTNADGRGDGPLLEGGDLVTGSYELRFHVADYFRSQAIDSPFLDVVPVCFRMEAGGSYHVPLVCSPWAYSTYRGS</sequence>
<proteinExistence type="inferred from homology"/>
<dbReference type="EMBL" id="JAPDDT010000002">
    <property type="protein sequence ID" value="MCW1922284.1"/>
    <property type="molecule type" value="Genomic_DNA"/>
</dbReference>
<evidence type="ECO:0000256" key="1">
    <source>
        <dbReference type="ARBA" id="ARBA00001043"/>
    </source>
</evidence>
<organism evidence="9 10">
    <name type="scientific">Luteolibacter arcticus</name>
    <dbReference type="NCBI Taxonomy" id="1581411"/>
    <lineage>
        <taxon>Bacteria</taxon>
        <taxon>Pseudomonadati</taxon>
        <taxon>Verrucomicrobiota</taxon>
        <taxon>Verrucomicrobiia</taxon>
        <taxon>Verrucomicrobiales</taxon>
        <taxon>Verrucomicrobiaceae</taxon>
        <taxon>Luteolibacter</taxon>
    </lineage>
</organism>
<dbReference type="Proteomes" id="UP001320876">
    <property type="component" value="Unassembled WGS sequence"/>
</dbReference>
<dbReference type="Pfam" id="PF00576">
    <property type="entry name" value="Transthyretin"/>
    <property type="match status" value="1"/>
</dbReference>
<evidence type="ECO:0000313" key="10">
    <source>
        <dbReference type="Proteomes" id="UP001320876"/>
    </source>
</evidence>
<name>A0ABT3GGY6_9BACT</name>
<dbReference type="InterPro" id="IPR014306">
    <property type="entry name" value="Hydroxyisourate_hydrolase"/>
</dbReference>
<accession>A0ABT3GGY6</accession>
<comment type="caution">
    <text evidence="9">The sequence shown here is derived from an EMBL/GenBank/DDBJ whole genome shotgun (WGS) entry which is preliminary data.</text>
</comment>
<keyword evidence="10" id="KW-1185">Reference proteome</keyword>
<evidence type="ECO:0000259" key="8">
    <source>
        <dbReference type="Pfam" id="PF00576"/>
    </source>
</evidence>
<dbReference type="InterPro" id="IPR023416">
    <property type="entry name" value="Transthyretin/HIU_hydrolase_d"/>
</dbReference>
<dbReference type="Gene3D" id="2.60.40.180">
    <property type="entry name" value="Transthyretin/hydroxyisourate hydrolase domain"/>
    <property type="match status" value="1"/>
</dbReference>
<protein>
    <recommendedName>
        <fullName evidence="7">5-hydroxyisourate hydrolase</fullName>
        <shortName evidence="7">HIU hydrolase</shortName>
        <shortName evidence="7">HIUHase</shortName>
        <ecNumber evidence="7">3.5.2.17</ecNumber>
    </recommendedName>
</protein>
<reference evidence="9 10" key="1">
    <citation type="submission" date="2022-10" db="EMBL/GenBank/DDBJ databases">
        <title>Luteolibacter arcticus strain CCTCC AB 2014275, whole genome shotgun sequencing project.</title>
        <authorList>
            <person name="Zhao G."/>
            <person name="Shen L."/>
        </authorList>
    </citation>
    <scope>NUCLEOTIDE SEQUENCE [LARGE SCALE GENOMIC DNA]</scope>
    <source>
        <strain evidence="9 10">CCTCC AB 2014275</strain>
    </source>
</reference>
<dbReference type="EC" id="3.5.2.17" evidence="7"/>
<comment type="function">
    <text evidence="2">Catalyzes the hydrolysis of 5-hydroxyisourate (HIU) to 2-oxo-4-hydroxy-4-carboxy-5-ureidoimidazoline (OHCU).</text>
</comment>
<comment type="similarity">
    <text evidence="3 7">Belongs to the transthyretin family. 5-hydroxyisourate hydrolase subfamily.</text>
</comment>
<dbReference type="InterPro" id="IPR036817">
    <property type="entry name" value="Transthyretin/HIU_hydrolase_sf"/>
</dbReference>
<dbReference type="GO" id="GO:0033971">
    <property type="term" value="F:hydroxyisourate hydrolase activity"/>
    <property type="evidence" value="ECO:0007669"/>
    <property type="project" value="UniProtKB-EC"/>
</dbReference>
<dbReference type="PROSITE" id="PS00768">
    <property type="entry name" value="TRANSTHYRETIN_1"/>
    <property type="match status" value="1"/>
</dbReference>